<gene>
    <name evidence="2" type="ORF">BXT89_10615</name>
</gene>
<feature type="transmembrane region" description="Helical" evidence="1">
    <location>
        <begin position="12"/>
        <end position="29"/>
    </location>
</feature>
<reference evidence="2 3" key="1">
    <citation type="submission" date="2017-01" db="EMBL/GenBank/DDBJ databases">
        <title>Draft genome sequence of Pseudomonas pachastrellae type strain CCUG 46540T from a deep sea.</title>
        <authorList>
            <person name="Gomila M."/>
            <person name="Mulet M."/>
            <person name="Lalucat J."/>
            <person name="Garcia-Valdes E."/>
        </authorList>
    </citation>
    <scope>NUCLEOTIDE SEQUENCE [LARGE SCALE GENOMIC DNA]</scope>
    <source>
        <strain evidence="2 3">CCUG 46540</strain>
    </source>
</reference>
<keyword evidence="1" id="KW-1133">Transmembrane helix</keyword>
<keyword evidence="1" id="KW-0472">Membrane</keyword>
<protein>
    <submittedName>
        <fullName evidence="2">Uncharacterized protein</fullName>
    </submittedName>
</protein>
<proteinExistence type="predicted"/>
<dbReference type="AlphaFoldDB" id="A0A1S8DGH7"/>
<evidence type="ECO:0000313" key="3">
    <source>
        <dbReference type="Proteomes" id="UP000242847"/>
    </source>
</evidence>
<organism evidence="2 3">
    <name type="scientific">Halopseudomonas pachastrellae</name>
    <dbReference type="NCBI Taxonomy" id="254161"/>
    <lineage>
        <taxon>Bacteria</taxon>
        <taxon>Pseudomonadati</taxon>
        <taxon>Pseudomonadota</taxon>
        <taxon>Gammaproteobacteria</taxon>
        <taxon>Pseudomonadales</taxon>
        <taxon>Pseudomonadaceae</taxon>
        <taxon>Halopseudomonas</taxon>
    </lineage>
</organism>
<dbReference type="EMBL" id="MUBC01000020">
    <property type="protein sequence ID" value="ONM43906.1"/>
    <property type="molecule type" value="Genomic_DNA"/>
</dbReference>
<keyword evidence="3" id="KW-1185">Reference proteome</keyword>
<evidence type="ECO:0000313" key="2">
    <source>
        <dbReference type="EMBL" id="ONM43906.1"/>
    </source>
</evidence>
<dbReference type="OrthoDB" id="6121502at2"/>
<feature type="transmembrane region" description="Helical" evidence="1">
    <location>
        <begin position="41"/>
        <end position="64"/>
    </location>
</feature>
<name>A0A1S8DGH7_9GAMM</name>
<feature type="transmembrane region" description="Helical" evidence="1">
    <location>
        <begin position="84"/>
        <end position="105"/>
    </location>
</feature>
<evidence type="ECO:0000256" key="1">
    <source>
        <dbReference type="SAM" id="Phobius"/>
    </source>
</evidence>
<accession>A0A1S8DGH7</accession>
<dbReference type="RefSeq" id="WP_083727469.1">
    <property type="nucleotide sequence ID" value="NZ_FOUD01000015.1"/>
</dbReference>
<keyword evidence="1" id="KW-0812">Transmembrane</keyword>
<dbReference type="Proteomes" id="UP000242847">
    <property type="component" value="Unassembled WGS sequence"/>
</dbReference>
<sequence>MFNEAEYQSVWWVYLAAAGGCWLVWWKITALARWWFVREPLCLIMAVLLFTPMPVEQGGGWYAPAFLIYLLDTILSTGDNGPRALAEISITLSIAAVCWLVYAAIRVVVMRWWRRTHPADEQQAPAES</sequence>
<comment type="caution">
    <text evidence="2">The sequence shown here is derived from an EMBL/GenBank/DDBJ whole genome shotgun (WGS) entry which is preliminary data.</text>
</comment>